<dbReference type="InterPro" id="IPR050721">
    <property type="entry name" value="Trk_Ktr_HKT_K-transport"/>
</dbReference>
<keyword evidence="1" id="KW-0633">Potassium transport</keyword>
<feature type="domain" description="RCK N-terminal" evidence="3">
    <location>
        <begin position="1"/>
        <end position="123"/>
    </location>
</feature>
<dbReference type="InterPro" id="IPR036291">
    <property type="entry name" value="NAD(P)-bd_dom_sf"/>
</dbReference>
<keyword evidence="5" id="KW-1185">Reference proteome</keyword>
<dbReference type="Pfam" id="PF02254">
    <property type="entry name" value="TrkA_N"/>
    <property type="match status" value="1"/>
</dbReference>
<dbReference type="SUPFAM" id="SSF51735">
    <property type="entry name" value="NAD(P)-binding Rossmann-fold domains"/>
    <property type="match status" value="1"/>
</dbReference>
<keyword evidence="2" id="KW-0630">Potassium</keyword>
<accession>B8I3Z5</accession>
<gene>
    <name evidence="4" type="ordered locus">Ccel_2083</name>
</gene>
<keyword evidence="1" id="KW-0406">Ion transport</keyword>
<evidence type="ECO:0000256" key="1">
    <source>
        <dbReference type="ARBA" id="ARBA00022538"/>
    </source>
</evidence>
<dbReference type="OrthoDB" id="9775180at2"/>
<dbReference type="PROSITE" id="PS51201">
    <property type="entry name" value="RCK_N"/>
    <property type="match status" value="1"/>
</dbReference>
<dbReference type="STRING" id="394503.Ccel_2083"/>
<dbReference type="InterPro" id="IPR003148">
    <property type="entry name" value="RCK_N"/>
</dbReference>
<dbReference type="PANTHER" id="PTHR43833">
    <property type="entry name" value="POTASSIUM CHANNEL PROTEIN 2-RELATED-RELATED"/>
    <property type="match status" value="1"/>
</dbReference>
<organism evidence="4 5">
    <name type="scientific">Ruminiclostridium cellulolyticum (strain ATCC 35319 / DSM 5812 / JCM 6584 / H10)</name>
    <name type="common">Clostridium cellulolyticum</name>
    <dbReference type="NCBI Taxonomy" id="394503"/>
    <lineage>
        <taxon>Bacteria</taxon>
        <taxon>Bacillati</taxon>
        <taxon>Bacillota</taxon>
        <taxon>Clostridia</taxon>
        <taxon>Eubacteriales</taxon>
        <taxon>Oscillospiraceae</taxon>
        <taxon>Ruminiclostridium</taxon>
    </lineage>
</organism>
<evidence type="ECO:0000259" key="3">
    <source>
        <dbReference type="PROSITE" id="PS51201"/>
    </source>
</evidence>
<keyword evidence="1" id="KW-0813">Transport</keyword>
<dbReference type="GO" id="GO:0005886">
    <property type="term" value="C:plasma membrane"/>
    <property type="evidence" value="ECO:0007669"/>
    <property type="project" value="InterPro"/>
</dbReference>
<dbReference type="Proteomes" id="UP000001349">
    <property type="component" value="Chromosome"/>
</dbReference>
<dbReference type="HOGENOM" id="CLU_046525_2_4_9"/>
<dbReference type="RefSeq" id="WP_015925530.1">
    <property type="nucleotide sequence ID" value="NC_011898.1"/>
</dbReference>
<evidence type="ECO:0000313" key="5">
    <source>
        <dbReference type="Proteomes" id="UP000001349"/>
    </source>
</evidence>
<dbReference type="KEGG" id="cce:Ccel_2083"/>
<sequence length="210" mass="23077">MQVVIIGCGKVGAKFAQVLSEEGNEIVIVSNDPKSFKNLPPDFDGVTLTGVPIDQDVLKMAGIENADVLVAVTEDDNINIMVCQMAKELFKVSKVIARIYNPAREHVFHQFGLETICPTDITVNVMRAMLESNADVSTHRIGNTSVLFKHKKVLEGYIGKRIDQVKLKKSMIFGIIRSGEFILANVAGRLAKGDILVVADTTHRTNKEIN</sequence>
<name>B8I3Z5_RUMCH</name>
<proteinExistence type="predicted"/>
<dbReference type="InterPro" id="IPR006036">
    <property type="entry name" value="K_uptake_TrkA"/>
</dbReference>
<reference evidence="4 5" key="1">
    <citation type="submission" date="2009-01" db="EMBL/GenBank/DDBJ databases">
        <title>Complete sequence of Clostridium cellulolyticum H10.</title>
        <authorList>
            <consortium name="US DOE Joint Genome Institute"/>
            <person name="Lucas S."/>
            <person name="Copeland A."/>
            <person name="Lapidus A."/>
            <person name="Glavina del Rio T."/>
            <person name="Dalin E."/>
            <person name="Tice H."/>
            <person name="Bruce D."/>
            <person name="Goodwin L."/>
            <person name="Pitluck S."/>
            <person name="Chertkov O."/>
            <person name="Saunders E."/>
            <person name="Brettin T."/>
            <person name="Detter J.C."/>
            <person name="Han C."/>
            <person name="Larimer F."/>
            <person name="Land M."/>
            <person name="Hauser L."/>
            <person name="Kyrpides N."/>
            <person name="Ivanova N."/>
            <person name="Zhou J."/>
            <person name="Richardson P."/>
        </authorList>
    </citation>
    <scope>NUCLEOTIDE SEQUENCE [LARGE SCALE GENOMIC DNA]</scope>
    <source>
        <strain evidence="5">ATCC 35319 / DSM 5812 / JCM 6584 / H10</strain>
    </source>
</reference>
<evidence type="ECO:0000313" key="4">
    <source>
        <dbReference type="EMBL" id="ACL76428.1"/>
    </source>
</evidence>
<dbReference type="GO" id="GO:0015079">
    <property type="term" value="F:potassium ion transmembrane transporter activity"/>
    <property type="evidence" value="ECO:0007669"/>
    <property type="project" value="InterPro"/>
</dbReference>
<evidence type="ECO:0000256" key="2">
    <source>
        <dbReference type="ARBA" id="ARBA00022958"/>
    </source>
</evidence>
<dbReference type="eggNOG" id="COG0569">
    <property type="taxonomic scope" value="Bacteria"/>
</dbReference>
<protein>
    <submittedName>
        <fullName evidence="4">TrkA-N domain protein</fullName>
    </submittedName>
</protein>
<dbReference type="AlphaFoldDB" id="B8I3Z5"/>
<dbReference type="Gene3D" id="3.40.50.720">
    <property type="entry name" value="NAD(P)-binding Rossmann-like Domain"/>
    <property type="match status" value="1"/>
</dbReference>
<dbReference type="EMBL" id="CP001348">
    <property type="protein sequence ID" value="ACL76428.1"/>
    <property type="molecule type" value="Genomic_DNA"/>
</dbReference>
<dbReference type="PRINTS" id="PR00335">
    <property type="entry name" value="KUPTAKETRKA"/>
</dbReference>